<evidence type="ECO:0000256" key="1">
    <source>
        <dbReference type="SAM" id="MobiDB-lite"/>
    </source>
</evidence>
<evidence type="ECO:0000313" key="4">
    <source>
        <dbReference type="Proteomes" id="UP000595437"/>
    </source>
</evidence>
<gene>
    <name evidence="3" type="ORF">FKW44_021744</name>
</gene>
<reference evidence="4" key="1">
    <citation type="submission" date="2021-01" db="EMBL/GenBank/DDBJ databases">
        <title>Caligus Genome Assembly.</title>
        <authorList>
            <person name="Gallardo-Escarate C."/>
        </authorList>
    </citation>
    <scope>NUCLEOTIDE SEQUENCE [LARGE SCALE GENOMIC DNA]</scope>
</reference>
<proteinExistence type="predicted"/>
<feature type="signal peptide" evidence="2">
    <location>
        <begin position="1"/>
        <end position="15"/>
    </location>
</feature>
<feature type="chain" id="PRO_5031035940" evidence="2">
    <location>
        <begin position="16"/>
        <end position="53"/>
    </location>
</feature>
<feature type="region of interest" description="Disordered" evidence="1">
    <location>
        <begin position="29"/>
        <end position="53"/>
    </location>
</feature>
<keyword evidence="2" id="KW-0732">Signal</keyword>
<organism evidence="3 4">
    <name type="scientific">Caligus rogercresseyi</name>
    <name type="common">Sea louse</name>
    <dbReference type="NCBI Taxonomy" id="217165"/>
    <lineage>
        <taxon>Eukaryota</taxon>
        <taxon>Metazoa</taxon>
        <taxon>Ecdysozoa</taxon>
        <taxon>Arthropoda</taxon>
        <taxon>Crustacea</taxon>
        <taxon>Multicrustacea</taxon>
        <taxon>Hexanauplia</taxon>
        <taxon>Copepoda</taxon>
        <taxon>Siphonostomatoida</taxon>
        <taxon>Caligidae</taxon>
        <taxon>Caligus</taxon>
    </lineage>
</organism>
<dbReference type="Proteomes" id="UP000595437">
    <property type="component" value="Chromosome 16"/>
</dbReference>
<evidence type="ECO:0000256" key="2">
    <source>
        <dbReference type="SAM" id="SignalP"/>
    </source>
</evidence>
<dbReference type="AlphaFoldDB" id="A0A7T8JWM1"/>
<accession>A0A7T8JWM1</accession>
<sequence length="53" mass="5822">MPALIVVVGAVLLSGEEVDFFENPDKVILQQNPPPRAQSTFPLLSEKPLHEPL</sequence>
<protein>
    <submittedName>
        <fullName evidence="3">Uncharacterized protein</fullName>
    </submittedName>
</protein>
<dbReference type="EMBL" id="CP045905">
    <property type="protein sequence ID" value="QQP36595.1"/>
    <property type="molecule type" value="Genomic_DNA"/>
</dbReference>
<name>A0A7T8JWM1_CALRO</name>
<keyword evidence="4" id="KW-1185">Reference proteome</keyword>
<evidence type="ECO:0000313" key="3">
    <source>
        <dbReference type="EMBL" id="QQP36595.1"/>
    </source>
</evidence>